<gene>
    <name evidence="2" type="ORF">GCM10023322_39190</name>
</gene>
<comment type="caution">
    <text evidence="2">The sequence shown here is derived from an EMBL/GenBank/DDBJ whole genome shotgun (WGS) entry which is preliminary data.</text>
</comment>
<evidence type="ECO:0000256" key="1">
    <source>
        <dbReference type="SAM" id="MobiDB-lite"/>
    </source>
</evidence>
<protein>
    <recommendedName>
        <fullName evidence="4">Helix-turn-helix domain-containing protein</fullName>
    </recommendedName>
</protein>
<reference evidence="3" key="1">
    <citation type="journal article" date="2019" name="Int. J. Syst. Evol. Microbiol.">
        <title>The Global Catalogue of Microorganisms (GCM) 10K type strain sequencing project: providing services to taxonomists for standard genome sequencing and annotation.</title>
        <authorList>
            <consortium name="The Broad Institute Genomics Platform"/>
            <consortium name="The Broad Institute Genome Sequencing Center for Infectious Disease"/>
            <person name="Wu L."/>
            <person name="Ma J."/>
        </authorList>
    </citation>
    <scope>NUCLEOTIDE SEQUENCE [LARGE SCALE GENOMIC DNA]</scope>
    <source>
        <strain evidence="3">JCM 18304</strain>
    </source>
</reference>
<accession>A0ABP9RWJ9</accession>
<evidence type="ECO:0000313" key="2">
    <source>
        <dbReference type="EMBL" id="GAA5188461.1"/>
    </source>
</evidence>
<proteinExistence type="predicted"/>
<feature type="region of interest" description="Disordered" evidence="1">
    <location>
        <begin position="63"/>
        <end position="103"/>
    </location>
</feature>
<organism evidence="2 3">
    <name type="scientific">Rugosimonospora acidiphila</name>
    <dbReference type="NCBI Taxonomy" id="556531"/>
    <lineage>
        <taxon>Bacteria</taxon>
        <taxon>Bacillati</taxon>
        <taxon>Actinomycetota</taxon>
        <taxon>Actinomycetes</taxon>
        <taxon>Micromonosporales</taxon>
        <taxon>Micromonosporaceae</taxon>
        <taxon>Rugosimonospora</taxon>
    </lineage>
</organism>
<feature type="compositionally biased region" description="Basic residues" evidence="1">
    <location>
        <begin position="78"/>
        <end position="94"/>
    </location>
</feature>
<dbReference type="EMBL" id="BAABJQ010000011">
    <property type="protein sequence ID" value="GAA5188461.1"/>
    <property type="molecule type" value="Genomic_DNA"/>
</dbReference>
<sequence length="161" mass="16840">MSTYTITLTPEDSADASAIVRVEIGPAGPRITELTVRAGTGGELVPGRLPGVDLGRLLRALTPPAPPVARRPGTAKSRAVKSRAVKSRAVKSRAVKSPAAVPAVAGDGRRAYRRAPGDLAEVYARTPDTAALADHYGVPRHTAQGWLRRLRADGGRVAPRG</sequence>
<dbReference type="RefSeq" id="WP_345631484.1">
    <property type="nucleotide sequence ID" value="NZ_BAABJQ010000011.1"/>
</dbReference>
<evidence type="ECO:0000313" key="3">
    <source>
        <dbReference type="Proteomes" id="UP001501570"/>
    </source>
</evidence>
<keyword evidence="3" id="KW-1185">Reference proteome</keyword>
<evidence type="ECO:0008006" key="4">
    <source>
        <dbReference type="Google" id="ProtNLM"/>
    </source>
</evidence>
<dbReference type="Proteomes" id="UP001501570">
    <property type="component" value="Unassembled WGS sequence"/>
</dbReference>
<name>A0ABP9RWJ9_9ACTN</name>